<sequence>MAEPGQENQDKQIDIGKESEGRPQSKDTKQPKNISSSEEEHTLRKTQKPKLLLSYILIHHSRQQNNTIMKLLGGAASLQHKATFWLLRAGPVVIYRHGV</sequence>
<dbReference type="AlphaFoldDB" id="A0AAV2G2X1"/>
<name>A0AAV2G2X1_9ROSI</name>
<evidence type="ECO:0000313" key="2">
    <source>
        <dbReference type="EMBL" id="CAL1404095.1"/>
    </source>
</evidence>
<gene>
    <name evidence="2" type="ORF">LTRI10_LOCUS43980</name>
</gene>
<dbReference type="Proteomes" id="UP001497516">
    <property type="component" value="Chromosome 7"/>
</dbReference>
<evidence type="ECO:0000313" key="3">
    <source>
        <dbReference type="Proteomes" id="UP001497516"/>
    </source>
</evidence>
<feature type="compositionally biased region" description="Basic and acidic residues" evidence="1">
    <location>
        <begin position="8"/>
        <end position="30"/>
    </location>
</feature>
<dbReference type="EMBL" id="OZ034820">
    <property type="protein sequence ID" value="CAL1404095.1"/>
    <property type="molecule type" value="Genomic_DNA"/>
</dbReference>
<evidence type="ECO:0000256" key="1">
    <source>
        <dbReference type="SAM" id="MobiDB-lite"/>
    </source>
</evidence>
<feature type="region of interest" description="Disordered" evidence="1">
    <location>
        <begin position="1"/>
        <end position="46"/>
    </location>
</feature>
<organism evidence="2 3">
    <name type="scientific">Linum trigynum</name>
    <dbReference type="NCBI Taxonomy" id="586398"/>
    <lineage>
        <taxon>Eukaryota</taxon>
        <taxon>Viridiplantae</taxon>
        <taxon>Streptophyta</taxon>
        <taxon>Embryophyta</taxon>
        <taxon>Tracheophyta</taxon>
        <taxon>Spermatophyta</taxon>
        <taxon>Magnoliopsida</taxon>
        <taxon>eudicotyledons</taxon>
        <taxon>Gunneridae</taxon>
        <taxon>Pentapetalae</taxon>
        <taxon>rosids</taxon>
        <taxon>fabids</taxon>
        <taxon>Malpighiales</taxon>
        <taxon>Linaceae</taxon>
        <taxon>Linum</taxon>
    </lineage>
</organism>
<reference evidence="2 3" key="1">
    <citation type="submission" date="2024-04" db="EMBL/GenBank/DDBJ databases">
        <authorList>
            <person name="Fracassetti M."/>
        </authorList>
    </citation>
    <scope>NUCLEOTIDE SEQUENCE [LARGE SCALE GENOMIC DNA]</scope>
</reference>
<proteinExistence type="predicted"/>
<protein>
    <submittedName>
        <fullName evidence="2">Uncharacterized protein</fullName>
    </submittedName>
</protein>
<accession>A0AAV2G2X1</accession>
<keyword evidence="3" id="KW-1185">Reference proteome</keyword>